<dbReference type="STRING" id="398580.Dshi_2585"/>
<keyword evidence="2" id="KW-0732">Signal</keyword>
<organism evidence="3 4">
    <name type="scientific">Dinoroseobacter shibae (strain DSM 16493 / NCIMB 14021 / DFL 12)</name>
    <dbReference type="NCBI Taxonomy" id="398580"/>
    <lineage>
        <taxon>Bacteria</taxon>
        <taxon>Pseudomonadati</taxon>
        <taxon>Pseudomonadota</taxon>
        <taxon>Alphaproteobacteria</taxon>
        <taxon>Rhodobacterales</taxon>
        <taxon>Roseobacteraceae</taxon>
        <taxon>Dinoroseobacter</taxon>
    </lineage>
</organism>
<protein>
    <recommendedName>
        <fullName evidence="5">Copper-binding protein</fullName>
    </recommendedName>
</protein>
<dbReference type="Gene3D" id="2.60.40.1890">
    <property type="entry name" value="PCu(A)C copper chaperone"/>
    <property type="match status" value="1"/>
</dbReference>
<dbReference type="eggNOG" id="COG2847">
    <property type="taxonomic scope" value="Bacteria"/>
</dbReference>
<accession>A8LHY4</accession>
<evidence type="ECO:0000313" key="3">
    <source>
        <dbReference type="EMBL" id="ABV94318.1"/>
    </source>
</evidence>
<dbReference type="RefSeq" id="WP_012179246.1">
    <property type="nucleotide sequence ID" value="NC_009952.1"/>
</dbReference>
<dbReference type="InterPro" id="IPR058248">
    <property type="entry name" value="Lxx211020-like"/>
</dbReference>
<dbReference type="Proteomes" id="UP000006833">
    <property type="component" value="Chromosome"/>
</dbReference>
<feature type="signal peptide" evidence="2">
    <location>
        <begin position="1"/>
        <end position="21"/>
    </location>
</feature>
<dbReference type="EMBL" id="CP000830">
    <property type="protein sequence ID" value="ABV94318.1"/>
    <property type="molecule type" value="Genomic_DNA"/>
</dbReference>
<dbReference type="PANTHER" id="PTHR36302:SF1">
    <property type="entry name" value="COPPER CHAPERONE PCU(A)C"/>
    <property type="match status" value="1"/>
</dbReference>
<dbReference type="PANTHER" id="PTHR36302">
    <property type="entry name" value="BLR7088 PROTEIN"/>
    <property type="match status" value="1"/>
</dbReference>
<dbReference type="KEGG" id="dsh:Dshi_2585"/>
<evidence type="ECO:0008006" key="5">
    <source>
        <dbReference type="Google" id="ProtNLM"/>
    </source>
</evidence>
<dbReference type="OrthoDB" id="9796962at2"/>
<keyword evidence="4" id="KW-1185">Reference proteome</keyword>
<gene>
    <name evidence="3" type="ordered locus">Dshi_2585</name>
</gene>
<reference evidence="4" key="1">
    <citation type="journal article" date="2010" name="ISME J.">
        <title>The complete genome sequence of the algal symbiont Dinoroseobacter shibae: a hitchhiker's guide to life in the sea.</title>
        <authorList>
            <person name="Wagner-Dobler I."/>
            <person name="Ballhausen B."/>
            <person name="Berger M."/>
            <person name="Brinkhoff T."/>
            <person name="Buchholz I."/>
            <person name="Bunk B."/>
            <person name="Cypionka H."/>
            <person name="Daniel R."/>
            <person name="Drepper T."/>
            <person name="Gerdts G."/>
            <person name="Hahnke S."/>
            <person name="Han C."/>
            <person name="Jahn D."/>
            <person name="Kalhoefer D."/>
            <person name="Kiss H."/>
            <person name="Klenk H.P."/>
            <person name="Kyrpides N."/>
            <person name="Liebl W."/>
            <person name="Liesegang H."/>
            <person name="Meincke L."/>
            <person name="Pati A."/>
            <person name="Petersen J."/>
            <person name="Piekarski T."/>
            <person name="Pommerenke C."/>
            <person name="Pradella S."/>
            <person name="Pukall R."/>
            <person name="Rabus R."/>
            <person name="Stackebrandt E."/>
            <person name="Thole S."/>
            <person name="Thompson L."/>
            <person name="Tielen P."/>
            <person name="Tomasch J."/>
            <person name="von Jan M."/>
            <person name="Wanphrut N."/>
            <person name="Wichels A."/>
            <person name="Zech H."/>
            <person name="Simon M."/>
        </authorList>
    </citation>
    <scope>NUCLEOTIDE SEQUENCE [LARGE SCALE GENOMIC DNA]</scope>
    <source>
        <strain evidence="4">DSM 16493 / NCIMB 14021 / DFL 12</strain>
    </source>
</reference>
<sequence>MSFKAFALAAGLGLAALPALAMDGPIMVMDPYARVSSPVAKSGAAFMQIMNRSDTDDRLVSATSPAAARVELHTHVDDGNGVMLMREVEDGFTIPAGETYALQRGGDHVMFMGLTDSWSHGDTVPVTLVFEQAGEVMVEIPVDLERSPEHGGHGHQGHGHGGHNMGNKTN</sequence>
<name>A8LHY4_DINSH</name>
<dbReference type="Pfam" id="PF04314">
    <property type="entry name" value="PCuAC"/>
    <property type="match status" value="1"/>
</dbReference>
<dbReference type="HOGENOM" id="CLU_100939_2_0_5"/>
<dbReference type="AlphaFoldDB" id="A8LHY4"/>
<dbReference type="InterPro" id="IPR036182">
    <property type="entry name" value="PCuAC_sf"/>
</dbReference>
<evidence type="ECO:0000256" key="1">
    <source>
        <dbReference type="SAM" id="MobiDB-lite"/>
    </source>
</evidence>
<dbReference type="InterPro" id="IPR007410">
    <property type="entry name" value="LpqE-like"/>
</dbReference>
<evidence type="ECO:0000313" key="4">
    <source>
        <dbReference type="Proteomes" id="UP000006833"/>
    </source>
</evidence>
<feature type="region of interest" description="Disordered" evidence="1">
    <location>
        <begin position="145"/>
        <end position="170"/>
    </location>
</feature>
<dbReference type="SUPFAM" id="SSF110087">
    <property type="entry name" value="DR1885-like metal-binding protein"/>
    <property type="match status" value="1"/>
</dbReference>
<proteinExistence type="predicted"/>
<feature type="chain" id="PRO_5002725978" description="Copper-binding protein" evidence="2">
    <location>
        <begin position="22"/>
        <end position="170"/>
    </location>
</feature>
<evidence type="ECO:0000256" key="2">
    <source>
        <dbReference type="SAM" id="SignalP"/>
    </source>
</evidence>